<dbReference type="EMBL" id="BPVZ01000215">
    <property type="protein sequence ID" value="GKV46747.1"/>
    <property type="molecule type" value="Genomic_DNA"/>
</dbReference>
<keyword evidence="3" id="KW-1185">Reference proteome</keyword>
<evidence type="ECO:0000256" key="1">
    <source>
        <dbReference type="SAM" id="MobiDB-lite"/>
    </source>
</evidence>
<sequence length="500" mass="56397">MLGMVACKSFYFTTIQLLCESVKQHEYQPIHNCFTVLAFKLEKKLGFHDQPSNTEFISTALPRLVAINWHRKMVDRGWEIVIQMLVRWPIPLSMDNGYFSGETFKNVAYLKLDTNASHSLNHSYLSQEFLWWVEGKPNDMFLPSWSCTMVLNPILLQAAKGEPFDGHHDTSSLFILEDKDALKGRELINEIAQVVEAQQEETNVEERDKLADEPTNESARMVQNQPPALEITHAMEEQSTLLSQGDQLVEIKETFKELNSSTHKLFGEMPELFGLETTPISGSVIVIFPKFGCVGDDFGELWVKVHESSNASLVTLGQKGMADAYEEPLALLFPKPDMEMESDNGDAVIILDAELNGKKEMDLVVLWMELRDAGGQLKVQDLVRNFLDKFDYLFFKCKGVDGVYSLLAAPIESGKIMLILRKQQYVLRGLLLIRTVEALMGEKLIFGINSYFGLHSHGPESFYSSGSSHIKAPFKEAIVFILGDGNHVGNGSWQVLAQYQ</sequence>
<feature type="region of interest" description="Disordered" evidence="1">
    <location>
        <begin position="199"/>
        <end position="220"/>
    </location>
</feature>
<dbReference type="Proteomes" id="UP001054252">
    <property type="component" value="Unassembled WGS sequence"/>
</dbReference>
<comment type="caution">
    <text evidence="2">The sequence shown here is derived from an EMBL/GenBank/DDBJ whole genome shotgun (WGS) entry which is preliminary data.</text>
</comment>
<evidence type="ECO:0000313" key="2">
    <source>
        <dbReference type="EMBL" id="GKV46747.1"/>
    </source>
</evidence>
<proteinExistence type="predicted"/>
<protein>
    <submittedName>
        <fullName evidence="2">Uncharacterized protein</fullName>
    </submittedName>
</protein>
<dbReference type="AlphaFoldDB" id="A0AAV5MDS1"/>
<organism evidence="2 3">
    <name type="scientific">Rubroshorea leprosula</name>
    <dbReference type="NCBI Taxonomy" id="152421"/>
    <lineage>
        <taxon>Eukaryota</taxon>
        <taxon>Viridiplantae</taxon>
        <taxon>Streptophyta</taxon>
        <taxon>Embryophyta</taxon>
        <taxon>Tracheophyta</taxon>
        <taxon>Spermatophyta</taxon>
        <taxon>Magnoliopsida</taxon>
        <taxon>eudicotyledons</taxon>
        <taxon>Gunneridae</taxon>
        <taxon>Pentapetalae</taxon>
        <taxon>rosids</taxon>
        <taxon>malvids</taxon>
        <taxon>Malvales</taxon>
        <taxon>Dipterocarpaceae</taxon>
        <taxon>Rubroshorea</taxon>
    </lineage>
</organism>
<reference evidence="2 3" key="1">
    <citation type="journal article" date="2021" name="Commun. Biol.">
        <title>The genome of Shorea leprosula (Dipterocarpaceae) highlights the ecological relevance of drought in aseasonal tropical rainforests.</title>
        <authorList>
            <person name="Ng K.K.S."/>
            <person name="Kobayashi M.J."/>
            <person name="Fawcett J.A."/>
            <person name="Hatakeyama M."/>
            <person name="Paape T."/>
            <person name="Ng C.H."/>
            <person name="Ang C.C."/>
            <person name="Tnah L.H."/>
            <person name="Lee C.T."/>
            <person name="Nishiyama T."/>
            <person name="Sese J."/>
            <person name="O'Brien M.J."/>
            <person name="Copetti D."/>
            <person name="Mohd Noor M.I."/>
            <person name="Ong R.C."/>
            <person name="Putra M."/>
            <person name="Sireger I.Z."/>
            <person name="Indrioko S."/>
            <person name="Kosugi Y."/>
            <person name="Izuno A."/>
            <person name="Isagi Y."/>
            <person name="Lee S.L."/>
            <person name="Shimizu K.K."/>
        </authorList>
    </citation>
    <scope>NUCLEOTIDE SEQUENCE [LARGE SCALE GENOMIC DNA]</scope>
    <source>
        <strain evidence="2">214</strain>
    </source>
</reference>
<gene>
    <name evidence="2" type="ORF">SLEP1_g53719</name>
</gene>
<accession>A0AAV5MDS1</accession>
<name>A0AAV5MDS1_9ROSI</name>
<evidence type="ECO:0000313" key="3">
    <source>
        <dbReference type="Proteomes" id="UP001054252"/>
    </source>
</evidence>